<dbReference type="AlphaFoldDB" id="A0A0R3TXZ3"/>
<evidence type="ECO:0000313" key="2">
    <source>
        <dbReference type="Proteomes" id="UP000278807"/>
    </source>
</evidence>
<dbReference type="STRING" id="102285.A0A0R3TXZ3"/>
<dbReference type="EMBL" id="UZAE01014587">
    <property type="protein sequence ID" value="VDO13883.1"/>
    <property type="molecule type" value="Genomic_DNA"/>
</dbReference>
<dbReference type="Proteomes" id="UP000278807">
    <property type="component" value="Unassembled WGS sequence"/>
</dbReference>
<dbReference type="WBParaSite" id="HNAJ_0001274001-mRNA-1">
    <property type="protein sequence ID" value="HNAJ_0001274001-mRNA-1"/>
    <property type="gene ID" value="HNAJ_0001274001"/>
</dbReference>
<protein>
    <submittedName>
        <fullName evidence="3">Inositol-pentakisphosphate 2-kinase</fullName>
    </submittedName>
</protein>
<reference evidence="3" key="1">
    <citation type="submission" date="2017-02" db="UniProtKB">
        <authorList>
            <consortium name="WormBaseParasite"/>
        </authorList>
    </citation>
    <scope>IDENTIFICATION</scope>
</reference>
<keyword evidence="2" id="KW-1185">Reference proteome</keyword>
<reference evidence="1 2" key="2">
    <citation type="submission" date="2018-11" db="EMBL/GenBank/DDBJ databases">
        <authorList>
            <consortium name="Pathogen Informatics"/>
        </authorList>
    </citation>
    <scope>NUCLEOTIDE SEQUENCE [LARGE SCALE GENOMIC DNA]</scope>
</reference>
<name>A0A0R3TXZ3_RODNA</name>
<gene>
    <name evidence="1" type="ORF">HNAJ_LOCUS12716</name>
</gene>
<dbReference type="OrthoDB" id="10587550at2759"/>
<sequence length="226" mass="25221">MAPQRMLVQKAEFHRALNPKSGGILRSNSEVEFRERTARVVVVDPPGLQTPEAGGRMSGGSFEDLLYNYTNECLLQLYRDCQSHSDESGNIRCENPDFVDFLDSPPESPLSSQRRVSCASRPSLSRNCDSPFRSVSTTFSQSDEDSSVTWTVDKNGSVESAAEAGLLWLLDYACCTGDMKTFLRLIAHKYVNHKTSHVWRGESNRLLNCAACFHVCVLILDCDSEK</sequence>
<proteinExistence type="predicted"/>
<evidence type="ECO:0000313" key="3">
    <source>
        <dbReference type="WBParaSite" id="HNAJ_0001274001-mRNA-1"/>
    </source>
</evidence>
<organism evidence="3">
    <name type="scientific">Rodentolepis nana</name>
    <name type="common">Dwarf tapeworm</name>
    <name type="synonym">Hymenolepis nana</name>
    <dbReference type="NCBI Taxonomy" id="102285"/>
    <lineage>
        <taxon>Eukaryota</taxon>
        <taxon>Metazoa</taxon>
        <taxon>Spiralia</taxon>
        <taxon>Lophotrochozoa</taxon>
        <taxon>Platyhelminthes</taxon>
        <taxon>Cestoda</taxon>
        <taxon>Eucestoda</taxon>
        <taxon>Cyclophyllidea</taxon>
        <taxon>Hymenolepididae</taxon>
        <taxon>Rodentolepis</taxon>
    </lineage>
</organism>
<accession>A0A0R3TXZ3</accession>
<evidence type="ECO:0000313" key="1">
    <source>
        <dbReference type="EMBL" id="VDO13883.1"/>
    </source>
</evidence>